<name>A0A1G7BL29_9FLAO</name>
<dbReference type="RefSeq" id="WP_091868239.1">
    <property type="nucleotide sequence ID" value="NZ_FNAO01000004.1"/>
</dbReference>
<proteinExistence type="predicted"/>
<gene>
    <name evidence="2" type="ORF">SAMN05421636_104192</name>
</gene>
<dbReference type="AlphaFoldDB" id="A0A1G7BL29"/>
<accession>A0A1G7BL29</accession>
<organism evidence="2 3">
    <name type="scientific">Pricia antarctica</name>
    <dbReference type="NCBI Taxonomy" id="641691"/>
    <lineage>
        <taxon>Bacteria</taxon>
        <taxon>Pseudomonadati</taxon>
        <taxon>Bacteroidota</taxon>
        <taxon>Flavobacteriia</taxon>
        <taxon>Flavobacteriales</taxon>
        <taxon>Flavobacteriaceae</taxon>
        <taxon>Pricia</taxon>
    </lineage>
</organism>
<dbReference type="PROSITE" id="PS51257">
    <property type="entry name" value="PROKAR_LIPOPROTEIN"/>
    <property type="match status" value="1"/>
</dbReference>
<dbReference type="EMBL" id="FNAO01000004">
    <property type="protein sequence ID" value="SDE27440.1"/>
    <property type="molecule type" value="Genomic_DNA"/>
</dbReference>
<keyword evidence="3" id="KW-1185">Reference proteome</keyword>
<feature type="signal peptide" evidence="1">
    <location>
        <begin position="1"/>
        <end position="18"/>
    </location>
</feature>
<dbReference type="Proteomes" id="UP000199109">
    <property type="component" value="Unassembled WGS sequence"/>
</dbReference>
<evidence type="ECO:0000313" key="2">
    <source>
        <dbReference type="EMBL" id="SDE27440.1"/>
    </source>
</evidence>
<dbReference type="Pfam" id="PF19643">
    <property type="entry name" value="DUF6146"/>
    <property type="match status" value="1"/>
</dbReference>
<dbReference type="STRING" id="641691.SAMN05421636_104192"/>
<evidence type="ECO:0008006" key="4">
    <source>
        <dbReference type="Google" id="ProtNLM"/>
    </source>
</evidence>
<evidence type="ECO:0000256" key="1">
    <source>
        <dbReference type="SAM" id="SignalP"/>
    </source>
</evidence>
<feature type="chain" id="PRO_5011718229" description="Lipoprotein" evidence="1">
    <location>
        <begin position="19"/>
        <end position="152"/>
    </location>
</feature>
<sequence length="152" mass="17828">MKRLLLQISILAFMILCAASSCTGTKKTIEVTDNEKKTFNQQEGDTVKIASDSTEYEIIIIDPGFNTWLASIAKPEGYYSQSYLENRNQIYVTNWNQRAMQPLRYGGNLYEMQIDYSSGIDYGYEVNYKLYNYFVYFQRKYNQRLGPWVPRI</sequence>
<keyword evidence="1" id="KW-0732">Signal</keyword>
<reference evidence="2 3" key="1">
    <citation type="submission" date="2016-10" db="EMBL/GenBank/DDBJ databases">
        <authorList>
            <person name="de Groot N.N."/>
        </authorList>
    </citation>
    <scope>NUCLEOTIDE SEQUENCE [LARGE SCALE GENOMIC DNA]</scope>
    <source>
        <strain evidence="2 3">DSM 23421</strain>
    </source>
</reference>
<dbReference type="InterPro" id="IPR046144">
    <property type="entry name" value="DUF6146"/>
</dbReference>
<protein>
    <recommendedName>
        <fullName evidence="4">Lipoprotein</fullName>
    </recommendedName>
</protein>
<dbReference type="OrthoDB" id="1119488at2"/>
<evidence type="ECO:0000313" key="3">
    <source>
        <dbReference type="Proteomes" id="UP000199109"/>
    </source>
</evidence>